<gene>
    <name evidence="2" type="ORF">BU14_0199s0003</name>
</gene>
<dbReference type="AlphaFoldDB" id="A0A1X6P6B0"/>
<organism evidence="2 3">
    <name type="scientific">Porphyra umbilicalis</name>
    <name type="common">Purple laver</name>
    <name type="synonym">Red alga</name>
    <dbReference type="NCBI Taxonomy" id="2786"/>
    <lineage>
        <taxon>Eukaryota</taxon>
        <taxon>Rhodophyta</taxon>
        <taxon>Bangiophyceae</taxon>
        <taxon>Bangiales</taxon>
        <taxon>Bangiaceae</taxon>
        <taxon>Porphyra</taxon>
    </lineage>
</organism>
<accession>A0A1X6P6B0</accession>
<feature type="region of interest" description="Disordered" evidence="1">
    <location>
        <begin position="64"/>
        <end position="83"/>
    </location>
</feature>
<dbReference type="EMBL" id="KV918873">
    <property type="protein sequence ID" value="OSX76296.1"/>
    <property type="molecule type" value="Genomic_DNA"/>
</dbReference>
<reference evidence="2 3" key="1">
    <citation type="submission" date="2017-03" db="EMBL/GenBank/DDBJ databases">
        <title>WGS assembly of Porphyra umbilicalis.</title>
        <authorList>
            <person name="Brawley S.H."/>
            <person name="Blouin N.A."/>
            <person name="Ficko-Blean E."/>
            <person name="Wheeler G.L."/>
            <person name="Lohr M."/>
            <person name="Goodson H.V."/>
            <person name="Jenkins J.W."/>
            <person name="Blaby-Haas C.E."/>
            <person name="Helliwell K.E."/>
            <person name="Chan C."/>
            <person name="Marriage T."/>
            <person name="Bhattacharya D."/>
            <person name="Klein A.S."/>
            <person name="Badis Y."/>
            <person name="Brodie J."/>
            <person name="Cao Y."/>
            <person name="Collen J."/>
            <person name="Dittami S.M."/>
            <person name="Gachon C.M."/>
            <person name="Green B.R."/>
            <person name="Karpowicz S."/>
            <person name="Kim J.W."/>
            <person name="Kudahl U."/>
            <person name="Lin S."/>
            <person name="Michel G."/>
            <person name="Mittag M."/>
            <person name="Olson B.J."/>
            <person name="Pangilinan J."/>
            <person name="Peng Y."/>
            <person name="Qiu H."/>
            <person name="Shu S."/>
            <person name="Singer J.T."/>
            <person name="Smith A.G."/>
            <person name="Sprecher B.N."/>
            <person name="Wagner V."/>
            <person name="Wang W."/>
            <person name="Wang Z.-Y."/>
            <person name="Yan J."/>
            <person name="Yarish C."/>
            <person name="Zoeuner-Riek S."/>
            <person name="Zhuang Y."/>
            <person name="Zou Y."/>
            <person name="Lindquist E.A."/>
            <person name="Grimwood J."/>
            <person name="Barry K."/>
            <person name="Rokhsar D.S."/>
            <person name="Schmutz J."/>
            <person name="Stiller J.W."/>
            <person name="Grossman A.R."/>
            <person name="Prochnik S.E."/>
        </authorList>
    </citation>
    <scope>NUCLEOTIDE SEQUENCE [LARGE SCALE GENOMIC DNA]</scope>
    <source>
        <strain evidence="2">4086291</strain>
    </source>
</reference>
<sequence length="83" mass="8913">MEALLALGGSPDVPLRLDRPAAALSRRDSLQAGGVEGELFGGVGYRRDDFRNLTLEEERASIRESNALPLLPPIGELPSTDPE</sequence>
<evidence type="ECO:0000313" key="2">
    <source>
        <dbReference type="EMBL" id="OSX76296.1"/>
    </source>
</evidence>
<name>A0A1X6P6B0_PORUM</name>
<keyword evidence="3" id="KW-1185">Reference proteome</keyword>
<protein>
    <submittedName>
        <fullName evidence="2">Uncharacterized protein</fullName>
    </submittedName>
</protein>
<dbReference type="Proteomes" id="UP000218209">
    <property type="component" value="Unassembled WGS sequence"/>
</dbReference>
<evidence type="ECO:0000313" key="3">
    <source>
        <dbReference type="Proteomes" id="UP000218209"/>
    </source>
</evidence>
<evidence type="ECO:0000256" key="1">
    <source>
        <dbReference type="SAM" id="MobiDB-lite"/>
    </source>
</evidence>
<proteinExistence type="predicted"/>